<dbReference type="PANTHER" id="PTHR47566:SF1">
    <property type="entry name" value="PROTEIN NUD1"/>
    <property type="match status" value="1"/>
</dbReference>
<keyword evidence="5" id="KW-1185">Reference proteome</keyword>
<name>A0A0N1NWM3_9EURO</name>
<sequence length="870" mass="97262">MSGLSAGSDYEDGTVVRRVSAAGPAPALNINHVDLFSPSKLESIFTKDDSKHTDTNETFSFIAPSPTKASPVKATELSSPIPSDLSQGTSIAVHPTKRQSLGTGDYLSEASRVMTILRQGQERKRSTLRRHPSASITPSEIYEGPEHRWLTPTEPEDVSLNLDPLPALDADGNDIEINTSKEDTAGSDAVDNAATHDEVQENTQASIPESLQSASPTRRASVIRSPSKSVNWVENISSCYNSSIYESDEADAQPYGETAPRGSVKRVDWADGTHGTISPHPPSPTCETQIEDPEPFPRVATLPNTPERRFGSKRYNLSPSVSRPLREVSANVAKPLVTTKMSDSGSRQVSDQYQRRFSESQIMRLPPRPAAPTPPMSRHNSMMIRRTPQIREISILNLTPLADFTVHAREDDHPERSFIDERAHERALKQAHGTLALSRDALVQAITDVQSSELFWERIKYLRLEKKDLKCLHSLDEFCPSLDQLSYLLEQLAQPAVRRCFGQLEAGKPGWLQRLTPFADSEGQRLLHPKHSCVMQHNGLLELELRGNKLAHIDFAQSQLDQLKRLDISHNNIERLVNLNFLRKLLDLDVSYNSLRQILPPNRRGPKLLTELGVGHNKLKVFNFQQFPALKCAFLDGNAIVQIKGLCKANKLETISIRHQNSQNDLVNQILCTPNDCRSLALSGNPVADGHLELPDLPQHSLMELELSECNISQVGIGFGSVFPNLRNLNLNYNSISELSDLQGTFRLRRLVLLRNRVRRMRRTCLLLARLPSLAELDLRDNPLTIGFHPPPKGKDLSADAYAKADDKWRATLDENTGMRRRLTEVLLAEHCKNLSLLDGLVIDRSKVLEREEIWRRCEERGVVAEVQQG</sequence>
<feature type="region of interest" description="Disordered" evidence="3">
    <location>
        <begin position="120"/>
        <end position="147"/>
    </location>
</feature>
<evidence type="ECO:0000256" key="1">
    <source>
        <dbReference type="ARBA" id="ARBA00022614"/>
    </source>
</evidence>
<dbReference type="GO" id="GO:1902412">
    <property type="term" value="P:regulation of mitotic cytokinesis"/>
    <property type="evidence" value="ECO:0007669"/>
    <property type="project" value="TreeGrafter"/>
</dbReference>
<feature type="compositionally biased region" description="Polar residues" evidence="3">
    <location>
        <begin position="76"/>
        <end position="88"/>
    </location>
</feature>
<dbReference type="InterPro" id="IPR052574">
    <property type="entry name" value="CDIRP"/>
</dbReference>
<dbReference type="Proteomes" id="UP000038010">
    <property type="component" value="Unassembled WGS sequence"/>
</dbReference>
<dbReference type="GeneID" id="28731701"/>
<dbReference type="VEuPathDB" id="FungiDB:AB675_11009"/>
<proteinExistence type="predicted"/>
<keyword evidence="1" id="KW-0433">Leucine-rich repeat</keyword>
<dbReference type="PROSITE" id="PS51450">
    <property type="entry name" value="LRR"/>
    <property type="match status" value="2"/>
</dbReference>
<dbReference type="InterPro" id="IPR001611">
    <property type="entry name" value="Leu-rich_rpt"/>
</dbReference>
<feature type="region of interest" description="Disordered" evidence="3">
    <location>
        <begin position="47"/>
        <end position="88"/>
    </location>
</feature>
<feature type="region of interest" description="Disordered" evidence="3">
    <location>
        <begin position="294"/>
        <end position="322"/>
    </location>
</feature>
<dbReference type="SUPFAM" id="SSF52058">
    <property type="entry name" value="L domain-like"/>
    <property type="match status" value="1"/>
</dbReference>
<dbReference type="RefSeq" id="XP_017995499.1">
    <property type="nucleotide sequence ID" value="XM_018139821.1"/>
</dbReference>
<dbReference type="OrthoDB" id="2192888at2759"/>
<dbReference type="AlphaFoldDB" id="A0A0N1NWM3"/>
<comment type="caution">
    <text evidence="4">The sequence shown here is derived from an EMBL/GenBank/DDBJ whole genome shotgun (WGS) entry which is preliminary data.</text>
</comment>
<protein>
    <submittedName>
        <fullName evidence="4">Septation initiation network scaffold protein cdc11</fullName>
    </submittedName>
</protein>
<dbReference type="InterPro" id="IPR032675">
    <property type="entry name" value="LRR_dom_sf"/>
</dbReference>
<keyword evidence="2" id="KW-0677">Repeat</keyword>
<dbReference type="PANTHER" id="PTHR47566">
    <property type="match status" value="1"/>
</dbReference>
<feature type="compositionally biased region" description="Polar residues" evidence="3">
    <location>
        <begin position="201"/>
        <end position="222"/>
    </location>
</feature>
<evidence type="ECO:0000313" key="5">
    <source>
        <dbReference type="Proteomes" id="UP000038010"/>
    </source>
</evidence>
<evidence type="ECO:0000256" key="3">
    <source>
        <dbReference type="SAM" id="MobiDB-lite"/>
    </source>
</evidence>
<organism evidence="4 5">
    <name type="scientific">Cyphellophora attinorum</name>
    <dbReference type="NCBI Taxonomy" id="1664694"/>
    <lineage>
        <taxon>Eukaryota</taxon>
        <taxon>Fungi</taxon>
        <taxon>Dikarya</taxon>
        <taxon>Ascomycota</taxon>
        <taxon>Pezizomycotina</taxon>
        <taxon>Eurotiomycetes</taxon>
        <taxon>Chaetothyriomycetidae</taxon>
        <taxon>Chaetothyriales</taxon>
        <taxon>Cyphellophoraceae</taxon>
        <taxon>Cyphellophora</taxon>
    </lineage>
</organism>
<dbReference type="EMBL" id="LFJN01000039">
    <property type="protein sequence ID" value="KPI35536.1"/>
    <property type="molecule type" value="Genomic_DNA"/>
</dbReference>
<dbReference type="GO" id="GO:0061499">
    <property type="term" value="C:outer plaque of mitotic spindle pole body"/>
    <property type="evidence" value="ECO:0007669"/>
    <property type="project" value="TreeGrafter"/>
</dbReference>
<dbReference type="STRING" id="1664694.A0A0N1NWM3"/>
<reference evidence="4 5" key="1">
    <citation type="submission" date="2015-06" db="EMBL/GenBank/DDBJ databases">
        <title>Draft genome of the ant-associated black yeast Phialophora attae CBS 131958.</title>
        <authorList>
            <person name="Moreno L.F."/>
            <person name="Stielow B.J."/>
            <person name="de Hoog S."/>
            <person name="Vicente V.A."/>
            <person name="Weiss V.A."/>
            <person name="de Vries M."/>
            <person name="Cruz L.M."/>
            <person name="Souza E.M."/>
        </authorList>
    </citation>
    <scope>NUCLEOTIDE SEQUENCE [LARGE SCALE GENOMIC DNA]</scope>
    <source>
        <strain evidence="4 5">CBS 131958</strain>
    </source>
</reference>
<dbReference type="GO" id="GO:0031028">
    <property type="term" value="P:septation initiation signaling"/>
    <property type="evidence" value="ECO:0007669"/>
    <property type="project" value="TreeGrafter"/>
</dbReference>
<accession>A0A0N1NWM3</accession>
<dbReference type="Gene3D" id="3.80.10.10">
    <property type="entry name" value="Ribonuclease Inhibitor"/>
    <property type="match status" value="2"/>
</dbReference>
<evidence type="ECO:0000313" key="4">
    <source>
        <dbReference type="EMBL" id="KPI35536.1"/>
    </source>
</evidence>
<evidence type="ECO:0000256" key="2">
    <source>
        <dbReference type="ARBA" id="ARBA00022737"/>
    </source>
</evidence>
<feature type="region of interest" description="Disordered" evidence="3">
    <location>
        <begin position="198"/>
        <end position="222"/>
    </location>
</feature>
<dbReference type="GO" id="GO:0035591">
    <property type="term" value="F:signaling adaptor activity"/>
    <property type="evidence" value="ECO:0007669"/>
    <property type="project" value="TreeGrafter"/>
</dbReference>
<gene>
    <name evidence="4" type="ORF">AB675_11009</name>
</gene>